<evidence type="ECO:0008006" key="2">
    <source>
        <dbReference type="Google" id="ProtNLM"/>
    </source>
</evidence>
<dbReference type="AlphaFoldDB" id="X0WKS4"/>
<organism evidence="1">
    <name type="scientific">marine sediment metagenome</name>
    <dbReference type="NCBI Taxonomy" id="412755"/>
    <lineage>
        <taxon>unclassified sequences</taxon>
        <taxon>metagenomes</taxon>
        <taxon>ecological metagenomes</taxon>
    </lineage>
</organism>
<dbReference type="EMBL" id="BARS01033361">
    <property type="protein sequence ID" value="GAG25093.1"/>
    <property type="molecule type" value="Genomic_DNA"/>
</dbReference>
<proteinExistence type="predicted"/>
<reference evidence="1" key="1">
    <citation type="journal article" date="2014" name="Front. Microbiol.">
        <title>High frequency of phylogenetically diverse reductive dehalogenase-homologous genes in deep subseafloor sedimentary metagenomes.</title>
        <authorList>
            <person name="Kawai M."/>
            <person name="Futagami T."/>
            <person name="Toyoda A."/>
            <person name="Takaki Y."/>
            <person name="Nishi S."/>
            <person name="Hori S."/>
            <person name="Arai W."/>
            <person name="Tsubouchi T."/>
            <person name="Morono Y."/>
            <person name="Uchiyama I."/>
            <person name="Ito T."/>
            <person name="Fujiyama A."/>
            <person name="Inagaki F."/>
            <person name="Takami H."/>
        </authorList>
    </citation>
    <scope>NUCLEOTIDE SEQUENCE</scope>
    <source>
        <strain evidence="1">Expedition CK06-06</strain>
    </source>
</reference>
<name>X0WKS4_9ZZZZ</name>
<gene>
    <name evidence="1" type="ORF">S01H1_51680</name>
</gene>
<sequence>VEITMDELIHTEPVKRHILHGYGEEIFQEINVYSLEEIIAEKMRAILQHFKKLEERGWARSRARDYYDIWRILNGYSNALRMDVISSLFLEKCKVKEVEFTNPENFFDNTLLDYIAKTWEQWLGPLVPELPPFKLVIDDLKQKIYKLF</sequence>
<dbReference type="Pfam" id="PF08843">
    <property type="entry name" value="AbiEii"/>
    <property type="match status" value="1"/>
</dbReference>
<protein>
    <recommendedName>
        <fullName evidence="2">Nucleotidyl transferase AbiEii/AbiGii toxin family protein</fullName>
    </recommendedName>
</protein>
<evidence type="ECO:0000313" key="1">
    <source>
        <dbReference type="EMBL" id="GAG25093.1"/>
    </source>
</evidence>
<feature type="non-terminal residue" evidence="1">
    <location>
        <position position="1"/>
    </location>
</feature>
<dbReference type="InterPro" id="IPR014942">
    <property type="entry name" value="AbiEii"/>
</dbReference>
<comment type="caution">
    <text evidence="1">The sequence shown here is derived from an EMBL/GenBank/DDBJ whole genome shotgun (WGS) entry which is preliminary data.</text>
</comment>
<accession>X0WKS4</accession>